<dbReference type="SUPFAM" id="SSF57959">
    <property type="entry name" value="Leucine zipper domain"/>
    <property type="match status" value="1"/>
</dbReference>
<accession>A0AA39INM9</accession>
<protein>
    <recommendedName>
        <fullName evidence="2">BZIP domain-containing protein</fullName>
    </recommendedName>
</protein>
<feature type="region of interest" description="Disordered" evidence="1">
    <location>
        <begin position="1"/>
        <end position="122"/>
    </location>
</feature>
<feature type="domain" description="BZIP" evidence="2">
    <location>
        <begin position="91"/>
        <end position="138"/>
    </location>
</feature>
<dbReference type="CDD" id="cd14813">
    <property type="entry name" value="bZIP_BmCbz-like"/>
    <property type="match status" value="1"/>
</dbReference>
<comment type="caution">
    <text evidence="3">The sequence shown here is derived from an EMBL/GenBank/DDBJ whole genome shotgun (WGS) entry which is preliminary data.</text>
</comment>
<sequence length="174" mass="19290">MAYYPPQSYYYQSAAVPPPPPGSYFHPYPNFGLPAPPIPQPQVSVSPSAINDSGFSSQPASPDEGDKENIGVRKAPSKPVKEAILSEEERKKYRERRDRNNLAAKLSRAHRKQREQELSKELHETKQVLSTLQEHNAMIVRAIHAGAGIAEVVTFLQNPPLPSPSATQGFPTFF</sequence>
<dbReference type="EMBL" id="JAUCMV010000001">
    <property type="protein sequence ID" value="KAK0426749.1"/>
    <property type="molecule type" value="Genomic_DNA"/>
</dbReference>
<evidence type="ECO:0000259" key="2">
    <source>
        <dbReference type="Pfam" id="PF07716"/>
    </source>
</evidence>
<dbReference type="AlphaFoldDB" id="A0AA39INM9"/>
<dbReference type="Pfam" id="PF07716">
    <property type="entry name" value="bZIP_2"/>
    <property type="match status" value="1"/>
</dbReference>
<reference evidence="3" key="1">
    <citation type="submission" date="2023-06" db="EMBL/GenBank/DDBJ databases">
        <title>Genomic analysis of the entomopathogenic nematode Steinernema hermaphroditum.</title>
        <authorList>
            <person name="Schwarz E.M."/>
            <person name="Heppert J.K."/>
            <person name="Baniya A."/>
            <person name="Schwartz H.T."/>
            <person name="Tan C.-H."/>
            <person name="Antoshechkin I."/>
            <person name="Sternberg P.W."/>
            <person name="Goodrich-Blair H."/>
            <person name="Dillman A.R."/>
        </authorList>
    </citation>
    <scope>NUCLEOTIDE SEQUENCE</scope>
    <source>
        <strain evidence="3">PS9179</strain>
        <tissue evidence="3">Whole animal</tissue>
    </source>
</reference>
<evidence type="ECO:0000313" key="3">
    <source>
        <dbReference type="EMBL" id="KAK0426749.1"/>
    </source>
</evidence>
<feature type="compositionally biased region" description="Polar residues" evidence="1">
    <location>
        <begin position="51"/>
        <end position="60"/>
    </location>
</feature>
<dbReference type="Gene3D" id="1.20.5.170">
    <property type="match status" value="1"/>
</dbReference>
<feature type="compositionally biased region" description="Low complexity" evidence="1">
    <location>
        <begin position="1"/>
        <end position="15"/>
    </location>
</feature>
<keyword evidence="4" id="KW-1185">Reference proteome</keyword>
<name>A0AA39INM9_9BILA</name>
<proteinExistence type="predicted"/>
<gene>
    <name evidence="3" type="ORF">QR680_009879</name>
</gene>
<evidence type="ECO:0000313" key="4">
    <source>
        <dbReference type="Proteomes" id="UP001175271"/>
    </source>
</evidence>
<organism evidence="3 4">
    <name type="scientific">Steinernema hermaphroditum</name>
    <dbReference type="NCBI Taxonomy" id="289476"/>
    <lineage>
        <taxon>Eukaryota</taxon>
        <taxon>Metazoa</taxon>
        <taxon>Ecdysozoa</taxon>
        <taxon>Nematoda</taxon>
        <taxon>Chromadorea</taxon>
        <taxon>Rhabditida</taxon>
        <taxon>Tylenchina</taxon>
        <taxon>Panagrolaimomorpha</taxon>
        <taxon>Strongyloidoidea</taxon>
        <taxon>Steinernematidae</taxon>
        <taxon>Steinernema</taxon>
    </lineage>
</organism>
<dbReference type="InterPro" id="IPR046347">
    <property type="entry name" value="bZIP_sf"/>
</dbReference>
<dbReference type="GO" id="GO:0003700">
    <property type="term" value="F:DNA-binding transcription factor activity"/>
    <property type="evidence" value="ECO:0007669"/>
    <property type="project" value="InterPro"/>
</dbReference>
<dbReference type="Proteomes" id="UP001175271">
    <property type="component" value="Unassembled WGS sequence"/>
</dbReference>
<feature type="compositionally biased region" description="Basic and acidic residues" evidence="1">
    <location>
        <begin position="87"/>
        <end position="100"/>
    </location>
</feature>
<feature type="compositionally biased region" description="Low complexity" evidence="1">
    <location>
        <begin position="41"/>
        <end position="50"/>
    </location>
</feature>
<evidence type="ECO:0000256" key="1">
    <source>
        <dbReference type="SAM" id="MobiDB-lite"/>
    </source>
</evidence>
<dbReference type="InterPro" id="IPR004827">
    <property type="entry name" value="bZIP"/>
</dbReference>